<evidence type="ECO:0000313" key="1">
    <source>
        <dbReference type="EMBL" id="GAA5530094.1"/>
    </source>
</evidence>
<dbReference type="SUPFAM" id="SSF54427">
    <property type="entry name" value="NTF2-like"/>
    <property type="match status" value="1"/>
</dbReference>
<proteinExistence type="predicted"/>
<dbReference type="Pfam" id="PF07366">
    <property type="entry name" value="SnoaL"/>
    <property type="match status" value="1"/>
</dbReference>
<accession>A0ABP9X3W6</accession>
<evidence type="ECO:0000313" key="2">
    <source>
        <dbReference type="Proteomes" id="UP001428290"/>
    </source>
</evidence>
<protein>
    <recommendedName>
        <fullName evidence="3">Ester cyclase</fullName>
    </recommendedName>
</protein>
<dbReference type="PANTHER" id="PTHR38436:SF1">
    <property type="entry name" value="ESTER CYCLASE"/>
    <property type="match status" value="1"/>
</dbReference>
<organism evidence="1 2">
    <name type="scientific">Herpetosiphon gulosus</name>
    <dbReference type="NCBI Taxonomy" id="1973496"/>
    <lineage>
        <taxon>Bacteria</taxon>
        <taxon>Bacillati</taxon>
        <taxon>Chloroflexota</taxon>
        <taxon>Chloroflexia</taxon>
        <taxon>Herpetosiphonales</taxon>
        <taxon>Herpetosiphonaceae</taxon>
        <taxon>Herpetosiphon</taxon>
    </lineage>
</organism>
<dbReference type="PANTHER" id="PTHR38436">
    <property type="entry name" value="POLYKETIDE CYCLASE SNOAL-LIKE DOMAIN"/>
    <property type="match status" value="1"/>
</dbReference>
<dbReference type="InterPro" id="IPR009959">
    <property type="entry name" value="Cyclase_SnoaL-like"/>
</dbReference>
<dbReference type="Gene3D" id="3.10.450.50">
    <property type="match status" value="1"/>
</dbReference>
<dbReference type="EMBL" id="BAABRU010000015">
    <property type="protein sequence ID" value="GAA5530094.1"/>
    <property type="molecule type" value="Genomic_DNA"/>
</dbReference>
<dbReference type="Proteomes" id="UP001428290">
    <property type="component" value="Unassembled WGS sequence"/>
</dbReference>
<comment type="caution">
    <text evidence="1">The sequence shown here is derived from an EMBL/GenBank/DDBJ whole genome shotgun (WGS) entry which is preliminary data.</text>
</comment>
<dbReference type="InterPro" id="IPR032710">
    <property type="entry name" value="NTF2-like_dom_sf"/>
</dbReference>
<reference evidence="1 2" key="1">
    <citation type="submission" date="2024-02" db="EMBL/GenBank/DDBJ databases">
        <title>Herpetosiphon gulosus NBRC 112829.</title>
        <authorList>
            <person name="Ichikawa N."/>
            <person name="Katano-Makiyama Y."/>
            <person name="Hidaka K."/>
        </authorList>
    </citation>
    <scope>NUCLEOTIDE SEQUENCE [LARGE SCALE GENOMIC DNA]</scope>
    <source>
        <strain evidence="1 2">NBRC 112829</strain>
    </source>
</reference>
<keyword evidence="2" id="KW-1185">Reference proteome</keyword>
<evidence type="ECO:0008006" key="3">
    <source>
        <dbReference type="Google" id="ProtNLM"/>
    </source>
</evidence>
<sequence length="141" mass="16048">MIEQHKQLSAIVVHQIYNQAQFEQIELIFHPQYVQKPLGYNGFKGVERHVNEVHSVFSGLNLSLIDQIAEADGVVNLVLFNGTHTGQLWEFAPTQRQASVMLILIHRFVEGKIVEAIFNLDQLGLLQQLKLLPTPIWAKPN</sequence>
<dbReference type="RefSeq" id="WP_345723685.1">
    <property type="nucleotide sequence ID" value="NZ_BAABRU010000015.1"/>
</dbReference>
<name>A0ABP9X3W6_9CHLR</name>
<gene>
    <name evidence="1" type="ORF">Hgul01_03908</name>
</gene>